<dbReference type="PANTHER" id="PTHR33778">
    <property type="entry name" value="PROTEIN MGTC"/>
    <property type="match status" value="1"/>
</dbReference>
<sequence length="151" mass="16110">MPVDDIQIVIRLCLAFLIGALIGTERKIMHKPAGVRTHALVGLGAALFTIVSIYGFIEFAGPPYYRSNMDPARVAAQIVVGVSFIGGGLIFREENKVKGLTTAASIWLTAALGTAIGVGMYLAVIVATVLGFIALRLNRILNKTGEDEHDD</sequence>
<evidence type="ECO:0000256" key="6">
    <source>
        <dbReference type="SAM" id="Phobius"/>
    </source>
</evidence>
<dbReference type="Pfam" id="PF02308">
    <property type="entry name" value="MgtC"/>
    <property type="match status" value="1"/>
</dbReference>
<evidence type="ECO:0000256" key="4">
    <source>
        <dbReference type="ARBA" id="ARBA00022989"/>
    </source>
</evidence>
<accession>A0A485LZC9</accession>
<proteinExistence type="predicted"/>
<evidence type="ECO:0000256" key="1">
    <source>
        <dbReference type="ARBA" id="ARBA00004651"/>
    </source>
</evidence>
<reference evidence="8" key="1">
    <citation type="submission" date="2019-03" db="EMBL/GenBank/DDBJ databases">
        <authorList>
            <person name="Hao L."/>
        </authorList>
    </citation>
    <scope>NUCLEOTIDE SEQUENCE</scope>
</reference>
<protein>
    <submittedName>
        <fullName evidence="8">Uncharacterized membrane protein</fullName>
    </submittedName>
</protein>
<dbReference type="GO" id="GO:0005886">
    <property type="term" value="C:plasma membrane"/>
    <property type="evidence" value="ECO:0007669"/>
    <property type="project" value="UniProtKB-SubCell"/>
</dbReference>
<dbReference type="PANTHER" id="PTHR33778:SF1">
    <property type="entry name" value="MAGNESIUM TRANSPORTER YHID-RELATED"/>
    <property type="match status" value="1"/>
</dbReference>
<feature type="transmembrane region" description="Helical" evidence="6">
    <location>
        <begin position="6"/>
        <end position="23"/>
    </location>
</feature>
<evidence type="ECO:0000256" key="3">
    <source>
        <dbReference type="ARBA" id="ARBA00022692"/>
    </source>
</evidence>
<dbReference type="AlphaFoldDB" id="A0A485LZC9"/>
<feature type="domain" description="MgtC/SapB/SrpB/YhiD N-terminal" evidence="7">
    <location>
        <begin position="12"/>
        <end position="142"/>
    </location>
</feature>
<keyword evidence="3 6" id="KW-0812">Transmembrane</keyword>
<keyword evidence="5 6" id="KW-0472">Membrane</keyword>
<name>A0A485LZC9_9ZZZZ</name>
<evidence type="ECO:0000256" key="2">
    <source>
        <dbReference type="ARBA" id="ARBA00022475"/>
    </source>
</evidence>
<comment type="subcellular location">
    <subcellularLocation>
        <location evidence="1">Cell membrane</location>
        <topology evidence="1">Multi-pass membrane protein</topology>
    </subcellularLocation>
</comment>
<dbReference type="InterPro" id="IPR049177">
    <property type="entry name" value="MgtC_SapB_SrpB_YhiD_N"/>
</dbReference>
<evidence type="ECO:0000259" key="7">
    <source>
        <dbReference type="Pfam" id="PF02308"/>
    </source>
</evidence>
<evidence type="ECO:0000256" key="5">
    <source>
        <dbReference type="ARBA" id="ARBA00023136"/>
    </source>
</evidence>
<dbReference type="InterPro" id="IPR003416">
    <property type="entry name" value="MgtC/SapB/SrpB/YhiD_fam"/>
</dbReference>
<keyword evidence="2" id="KW-1003">Cell membrane</keyword>
<keyword evidence="4 6" id="KW-1133">Transmembrane helix</keyword>
<dbReference type="PRINTS" id="PR01837">
    <property type="entry name" value="MGTCSAPBPROT"/>
</dbReference>
<gene>
    <name evidence="8" type="primary">SapB</name>
    <name evidence="8" type="ORF">SCFA_2310004</name>
</gene>
<feature type="transmembrane region" description="Helical" evidence="6">
    <location>
        <begin position="103"/>
        <end position="135"/>
    </location>
</feature>
<dbReference type="EMBL" id="CAADRN010000148">
    <property type="protein sequence ID" value="VFU13835.1"/>
    <property type="molecule type" value="Genomic_DNA"/>
</dbReference>
<feature type="transmembrane region" description="Helical" evidence="6">
    <location>
        <begin position="74"/>
        <end position="91"/>
    </location>
</feature>
<evidence type="ECO:0000313" key="8">
    <source>
        <dbReference type="EMBL" id="VFU13835.1"/>
    </source>
</evidence>
<feature type="transmembrane region" description="Helical" evidence="6">
    <location>
        <begin position="35"/>
        <end position="54"/>
    </location>
</feature>
<organism evidence="8">
    <name type="scientific">anaerobic digester metagenome</name>
    <dbReference type="NCBI Taxonomy" id="1263854"/>
    <lineage>
        <taxon>unclassified sequences</taxon>
        <taxon>metagenomes</taxon>
        <taxon>ecological metagenomes</taxon>
    </lineage>
</organism>